<keyword evidence="4" id="KW-1185">Reference proteome</keyword>
<dbReference type="SMART" id="SM00320">
    <property type="entry name" value="WD40"/>
    <property type="match status" value="4"/>
</dbReference>
<dbReference type="Pfam" id="PF20703">
    <property type="entry name" value="nSTAND1"/>
    <property type="match status" value="1"/>
</dbReference>
<sequence length="1429" mass="151660">MLAGPSGMTSARSPESLAPAVARLRGHDGAPVGTGFLLAPGTVATCAHVVARALRTDERETQAPSGPVTVEFPMRRGSSAYRAEVTAWCPVAADGSGDIALLRLTEPVAAPATAGRATLDGMAPVPLAGAADVWDHRFRVLAFPATADHGAWIGGRLRGGVGQGWISMEADGSAHRISPGCSGAPVWDEELGGVVGMTVAVDGGISAVTSYLIPAAALLDLQPGLRRCPYRGLDAFREEDAEYFFGREQETEQLLDAVERHLLVPVVGPSGSGKTSLVRAGVLPRLCAQGYTVSEIRPLPGTRPSLTLARALTPLLEPGLGAIEEERHSLALADLLASGAGPEARTFGLRLLNHCGPYGHVFFLNQFEEIVAAEPEAARALLGLVVDTASAPADGKRLRILATLRSASLDDLVAPATARILSDCAQVVAPLERAGLLRAVEGPAARVPGLTFEPGLAERIVDDAEGEPGHLPLVEFALTELWACEQGLRSSTALTHAGYEALGGVAGALSAHAEQRVGEVIAEHGEGPVRRLFVQLGRPDDSGGFTRRPACLAPLAPPVQAAAEALAGRTRFVRITHGPEGEGIADLAHEELVRAWPRLGAWLDATRDFRSWQERLRQAFDHWKDTGEESGALLRGTMLATSLEQLADPVHRDDITHAERLYIDLSRRHEERGLRRWRLTAAVLVVLALIAGGLAVEALRRGSALEERARASASRLLAGHAERMKQEDPVTSVRLALAAWHNAPTQEARQALLHAYLAGTSVAHGYAGQGSEEIRGFDMTPDGSAVATATTDGAGAGHARVWSGLFEGRPQWWQVPGLPRGTPTAAELSDDGRLLAIASDDGSVIVWDVKDRERLWRKSLPDLGVPELPETVALDFSDDGGRLLRLAAVDTADAAGQVGSSLVQVWGSRRGEPVRMSQKGVPEGPEAADAALLGDGSSAVYLRSDSHEPTEVQVRGLASGAVRGTFPDGRWIARKGTDIVTEGKHGRYSLVPADQPGSARDRRVLAVEPCGPDVTGRYVVEVTDLGVSAAFSVTDLTTGKRHRALFSPVARDMLFTEATQYVAVLPGGKGSPRVLLVVGSDMVVLRTEAAHRLPLPDVVPGWSSSDTYVRSDDGLYRAQLSRNDRTSGAEPLVLARRGAESQAEPIVVAELEEGSIDAVFTKDGRYLVLWGGDVVSARSSVRPGTALVRHFPGPQQVLPVYGSTVVVITRDQLIRYDVASGRRKVLVDSLCGGVYWACRAVAVRPGDRNEVAVADKNGKVVFWDVASGAARDDTGIMLSGGGEFDAKALVFDPHGDLVAGSLGSGTVVRWRTESGRRVGSTIQAGASVAAYALADDGTLLVEEWEGELQLWRPEDTDEAFVTFPFSVDEADIHLTGDHLTLEQANTGLRVPLSPDAWHTALCRSWIVGYTPAEKRVLTESGASMEAPCP</sequence>
<accession>A0ABZ1HKK5</accession>
<gene>
    <name evidence="3" type="ORF">OHB35_38950</name>
</gene>
<dbReference type="Gene3D" id="2.40.10.120">
    <property type="match status" value="1"/>
</dbReference>
<dbReference type="SUPFAM" id="SSF50494">
    <property type="entry name" value="Trypsin-like serine proteases"/>
    <property type="match status" value="1"/>
</dbReference>
<dbReference type="Proteomes" id="UP001340816">
    <property type="component" value="Chromosome"/>
</dbReference>
<evidence type="ECO:0000313" key="4">
    <source>
        <dbReference type="Proteomes" id="UP001340816"/>
    </source>
</evidence>
<keyword evidence="1" id="KW-0853">WD repeat</keyword>
<dbReference type="Gene3D" id="2.130.10.10">
    <property type="entry name" value="YVTN repeat-like/Quinoprotein amine dehydrogenase"/>
    <property type="match status" value="2"/>
</dbReference>
<reference evidence="3 4" key="1">
    <citation type="submission" date="2022-10" db="EMBL/GenBank/DDBJ databases">
        <title>The complete genomes of actinobacterial strains from the NBC collection.</title>
        <authorList>
            <person name="Joergensen T.S."/>
            <person name="Alvarez Arevalo M."/>
            <person name="Sterndorff E.B."/>
            <person name="Faurdal D."/>
            <person name="Vuksanovic O."/>
            <person name="Mourched A.-S."/>
            <person name="Charusanti P."/>
            <person name="Shaw S."/>
            <person name="Blin K."/>
            <person name="Weber T."/>
        </authorList>
    </citation>
    <scope>NUCLEOTIDE SEQUENCE [LARGE SCALE GENOMIC DNA]</scope>
    <source>
        <strain evidence="3 4">NBC 01752</strain>
    </source>
</reference>
<dbReference type="InterPro" id="IPR049052">
    <property type="entry name" value="nSTAND1"/>
</dbReference>
<organism evidence="3 4">
    <name type="scientific">Streptomyces phaeochromogenes</name>
    <dbReference type="NCBI Taxonomy" id="1923"/>
    <lineage>
        <taxon>Bacteria</taxon>
        <taxon>Bacillati</taxon>
        <taxon>Actinomycetota</taxon>
        <taxon>Actinomycetes</taxon>
        <taxon>Kitasatosporales</taxon>
        <taxon>Streptomycetaceae</taxon>
        <taxon>Streptomyces</taxon>
        <taxon>Streptomyces phaeochromogenes group</taxon>
    </lineage>
</organism>
<dbReference type="InterPro" id="IPR001680">
    <property type="entry name" value="WD40_rpt"/>
</dbReference>
<dbReference type="Gene3D" id="3.40.50.300">
    <property type="entry name" value="P-loop containing nucleotide triphosphate hydrolases"/>
    <property type="match status" value="1"/>
</dbReference>
<dbReference type="Pfam" id="PF13365">
    <property type="entry name" value="Trypsin_2"/>
    <property type="match status" value="1"/>
</dbReference>
<dbReference type="InterPro" id="IPR009003">
    <property type="entry name" value="Peptidase_S1_PA"/>
</dbReference>
<protein>
    <submittedName>
        <fullName evidence="3">Trypsin-like peptidase domain-containing protein</fullName>
    </submittedName>
</protein>
<dbReference type="InterPro" id="IPR015943">
    <property type="entry name" value="WD40/YVTN_repeat-like_dom_sf"/>
</dbReference>
<feature type="repeat" description="WD" evidence="1">
    <location>
        <begin position="824"/>
        <end position="857"/>
    </location>
</feature>
<evidence type="ECO:0000256" key="1">
    <source>
        <dbReference type="PROSITE-ProRule" id="PRU00221"/>
    </source>
</evidence>
<evidence type="ECO:0000259" key="2">
    <source>
        <dbReference type="Pfam" id="PF20703"/>
    </source>
</evidence>
<dbReference type="PROSITE" id="PS50082">
    <property type="entry name" value="WD_REPEATS_2"/>
    <property type="match status" value="1"/>
</dbReference>
<dbReference type="InterPro" id="IPR011047">
    <property type="entry name" value="Quinoprotein_ADH-like_sf"/>
</dbReference>
<dbReference type="SUPFAM" id="SSF50998">
    <property type="entry name" value="Quinoprotein alcohol dehydrogenase-like"/>
    <property type="match status" value="1"/>
</dbReference>
<dbReference type="EMBL" id="CP109135">
    <property type="protein sequence ID" value="WSD18740.1"/>
    <property type="molecule type" value="Genomic_DNA"/>
</dbReference>
<dbReference type="InterPro" id="IPR027417">
    <property type="entry name" value="P-loop_NTPase"/>
</dbReference>
<dbReference type="SUPFAM" id="SSF52540">
    <property type="entry name" value="P-loop containing nucleoside triphosphate hydrolases"/>
    <property type="match status" value="1"/>
</dbReference>
<feature type="domain" description="Novel STAND NTPase 1" evidence="2">
    <location>
        <begin position="229"/>
        <end position="630"/>
    </location>
</feature>
<dbReference type="RefSeq" id="WP_266741126.1">
    <property type="nucleotide sequence ID" value="NZ_CP109135.1"/>
</dbReference>
<proteinExistence type="predicted"/>
<evidence type="ECO:0000313" key="3">
    <source>
        <dbReference type="EMBL" id="WSD18740.1"/>
    </source>
</evidence>
<name>A0ABZ1HKK5_STRPH</name>